<dbReference type="Pfam" id="PF13185">
    <property type="entry name" value="GAF_2"/>
    <property type="match status" value="1"/>
</dbReference>
<name>A0ABX1R076_9ALTE</name>
<accession>A0ABX1R076</accession>
<dbReference type="InterPro" id="IPR000160">
    <property type="entry name" value="GGDEF_dom"/>
</dbReference>
<dbReference type="SUPFAM" id="SSF55781">
    <property type="entry name" value="GAF domain-like"/>
    <property type="match status" value="1"/>
</dbReference>
<keyword evidence="3" id="KW-1185">Reference proteome</keyword>
<dbReference type="Gene3D" id="3.30.70.270">
    <property type="match status" value="1"/>
</dbReference>
<dbReference type="InterPro" id="IPR029787">
    <property type="entry name" value="Nucleotide_cyclase"/>
</dbReference>
<dbReference type="InterPro" id="IPR029016">
    <property type="entry name" value="GAF-like_dom_sf"/>
</dbReference>
<dbReference type="InterPro" id="IPR003018">
    <property type="entry name" value="GAF"/>
</dbReference>
<dbReference type="InterPro" id="IPR043128">
    <property type="entry name" value="Rev_trsase/Diguanyl_cyclase"/>
</dbReference>
<dbReference type="SUPFAM" id="SSF55073">
    <property type="entry name" value="Nucleotide cyclase"/>
    <property type="match status" value="1"/>
</dbReference>
<dbReference type="PANTHER" id="PTHR46663">
    <property type="entry name" value="DIGUANYLATE CYCLASE DGCT-RELATED"/>
    <property type="match status" value="1"/>
</dbReference>
<gene>
    <name evidence="2" type="ORF">HCJ96_02225</name>
</gene>
<evidence type="ECO:0000313" key="2">
    <source>
        <dbReference type="EMBL" id="NMH58836.1"/>
    </source>
</evidence>
<dbReference type="Pfam" id="PF00990">
    <property type="entry name" value="GGDEF"/>
    <property type="match status" value="1"/>
</dbReference>
<comment type="caution">
    <text evidence="2">The sequence shown here is derived from an EMBL/GenBank/DDBJ whole genome shotgun (WGS) entry which is preliminary data.</text>
</comment>
<feature type="domain" description="GGDEF" evidence="1">
    <location>
        <begin position="263"/>
        <end position="396"/>
    </location>
</feature>
<organism evidence="2 3">
    <name type="scientific">Alteromonas ponticola</name>
    <dbReference type="NCBI Taxonomy" id="2720613"/>
    <lineage>
        <taxon>Bacteria</taxon>
        <taxon>Pseudomonadati</taxon>
        <taxon>Pseudomonadota</taxon>
        <taxon>Gammaproteobacteria</taxon>
        <taxon>Alteromonadales</taxon>
        <taxon>Alteromonadaceae</taxon>
        <taxon>Alteromonas/Salinimonas group</taxon>
        <taxon>Alteromonas</taxon>
    </lineage>
</organism>
<proteinExistence type="predicted"/>
<dbReference type="NCBIfam" id="TIGR00254">
    <property type="entry name" value="GGDEF"/>
    <property type="match status" value="1"/>
</dbReference>
<dbReference type="PANTHER" id="PTHR46663:SF2">
    <property type="entry name" value="GGDEF DOMAIN-CONTAINING PROTEIN"/>
    <property type="match status" value="1"/>
</dbReference>
<evidence type="ECO:0000259" key="1">
    <source>
        <dbReference type="PROSITE" id="PS50887"/>
    </source>
</evidence>
<evidence type="ECO:0000313" key="3">
    <source>
        <dbReference type="Proteomes" id="UP000709336"/>
    </source>
</evidence>
<dbReference type="EMBL" id="JAATNW010000001">
    <property type="protein sequence ID" value="NMH58836.1"/>
    <property type="molecule type" value="Genomic_DNA"/>
</dbReference>
<reference evidence="2 3" key="1">
    <citation type="submission" date="2020-03" db="EMBL/GenBank/DDBJ databases">
        <title>Alteromonas ponticola sp. nov., isolated from seawater.</title>
        <authorList>
            <person name="Yoon J.-H."/>
            <person name="Kim Y.-O."/>
        </authorList>
    </citation>
    <scope>NUCLEOTIDE SEQUENCE [LARGE SCALE GENOMIC DNA]</scope>
    <source>
        <strain evidence="2 3">MYP5</strain>
    </source>
</reference>
<sequence>MKFTTPPSKNKKDDYQLGYKDGYQQGIADKALEYKEIISALKKRVSTNRRAKDLSHVMYEISELSHDDTLDISVFYEGICTSLSSIVDTTNFFIARLNSARQELEFVYFRDTAGLLDDLTGEPPARPLGRGFTELVLDSGRPTLLTGEDIRQLCLRGERVANKLNATSWLGVPLITSDEVFGAIVIQSYTEQVQFDESDVNLLTFVSNNISHAIKRHEEKMARQRDLQKLALASQRDTLTGLLNRTTFHSELEKACTQLLENHFIAVLFIDLDGFKMVNDTYGHAEGDKVLKTVAKLLKAEVRACDAVSRMGGDEFVVMLPDIESANQATEVAKRMLEAISEYQCSNNLTVELGASIGIAVSERNKASAKELINKADAAMYDIKRQGKNNFSIEAI</sequence>
<dbReference type="RefSeq" id="WP_169209383.1">
    <property type="nucleotide sequence ID" value="NZ_JAATNW010000001.1"/>
</dbReference>
<dbReference type="CDD" id="cd01949">
    <property type="entry name" value="GGDEF"/>
    <property type="match status" value="1"/>
</dbReference>
<dbReference type="Proteomes" id="UP000709336">
    <property type="component" value="Unassembled WGS sequence"/>
</dbReference>
<dbReference type="PROSITE" id="PS50887">
    <property type="entry name" value="GGDEF"/>
    <property type="match status" value="1"/>
</dbReference>
<dbReference type="SMART" id="SM00065">
    <property type="entry name" value="GAF"/>
    <property type="match status" value="1"/>
</dbReference>
<protein>
    <submittedName>
        <fullName evidence="2">GGDEF domain-containing protein</fullName>
    </submittedName>
</protein>
<dbReference type="InterPro" id="IPR052163">
    <property type="entry name" value="DGC-Regulatory_Protein"/>
</dbReference>
<dbReference type="SMART" id="SM00267">
    <property type="entry name" value="GGDEF"/>
    <property type="match status" value="1"/>
</dbReference>
<dbReference type="Gene3D" id="3.30.450.40">
    <property type="match status" value="1"/>
</dbReference>